<dbReference type="GO" id="GO:0003700">
    <property type="term" value="F:DNA-binding transcription factor activity"/>
    <property type="evidence" value="ECO:0007669"/>
    <property type="project" value="InterPro"/>
</dbReference>
<evidence type="ECO:0000313" key="10">
    <source>
        <dbReference type="EMBL" id="TPX77854.1"/>
    </source>
</evidence>
<comment type="caution">
    <text evidence="10">The sequence shown here is derived from an EMBL/GenBank/DDBJ whole genome shotgun (WGS) entry which is preliminary data.</text>
</comment>
<dbReference type="PANTHER" id="PTHR10015:SF427">
    <property type="entry name" value="HEAT SHOCK FACTOR PROTEIN"/>
    <property type="match status" value="1"/>
</dbReference>
<evidence type="ECO:0000256" key="6">
    <source>
        <dbReference type="ARBA" id="ARBA00023242"/>
    </source>
</evidence>
<dbReference type="OrthoDB" id="60033at2759"/>
<accession>A0A507FNH5</accession>
<dbReference type="PRINTS" id="PR00056">
    <property type="entry name" value="HSFDOMAIN"/>
</dbReference>
<feature type="region of interest" description="Disordered" evidence="8">
    <location>
        <begin position="288"/>
        <end position="339"/>
    </location>
</feature>
<dbReference type="InterPro" id="IPR036390">
    <property type="entry name" value="WH_DNA-bd_sf"/>
</dbReference>
<keyword evidence="5" id="KW-0804">Transcription</keyword>
<feature type="compositionally biased region" description="Acidic residues" evidence="8">
    <location>
        <begin position="514"/>
        <end position="531"/>
    </location>
</feature>
<evidence type="ECO:0000256" key="2">
    <source>
        <dbReference type="ARBA" id="ARBA00006403"/>
    </source>
</evidence>
<evidence type="ECO:0000256" key="1">
    <source>
        <dbReference type="ARBA" id="ARBA00004123"/>
    </source>
</evidence>
<reference evidence="10 11" key="1">
    <citation type="journal article" date="2019" name="Sci. Rep.">
        <title>Comparative genomics of chytrid fungi reveal insights into the obligate biotrophic and pathogenic lifestyle of Synchytrium endobioticum.</title>
        <authorList>
            <person name="van de Vossenberg B.T.L.H."/>
            <person name="Warris S."/>
            <person name="Nguyen H.D.T."/>
            <person name="van Gent-Pelzer M.P.E."/>
            <person name="Joly D.L."/>
            <person name="van de Geest H.C."/>
            <person name="Bonants P.J.M."/>
            <person name="Smith D.S."/>
            <person name="Levesque C.A."/>
            <person name="van der Lee T.A.J."/>
        </authorList>
    </citation>
    <scope>NUCLEOTIDE SEQUENCE [LARGE SCALE GENOMIC DNA]</scope>
    <source>
        <strain evidence="10 11">CBS 675.73</strain>
    </source>
</reference>
<feature type="compositionally biased region" description="Low complexity" evidence="8">
    <location>
        <begin position="22"/>
        <end position="32"/>
    </location>
</feature>
<evidence type="ECO:0000256" key="5">
    <source>
        <dbReference type="ARBA" id="ARBA00023163"/>
    </source>
</evidence>
<feature type="compositionally biased region" description="Basic and acidic residues" evidence="8">
    <location>
        <begin position="492"/>
        <end position="504"/>
    </location>
</feature>
<feature type="compositionally biased region" description="Low complexity" evidence="8">
    <location>
        <begin position="128"/>
        <end position="145"/>
    </location>
</feature>
<dbReference type="PANTHER" id="PTHR10015">
    <property type="entry name" value="HEAT SHOCK TRANSCRIPTION FACTOR"/>
    <property type="match status" value="1"/>
</dbReference>
<feature type="compositionally biased region" description="Polar residues" evidence="8">
    <location>
        <begin position="320"/>
        <end position="339"/>
    </location>
</feature>
<comment type="similarity">
    <text evidence="2 7">Belongs to the HSF family.</text>
</comment>
<evidence type="ECO:0000259" key="9">
    <source>
        <dbReference type="PROSITE" id="PS00434"/>
    </source>
</evidence>
<feature type="region of interest" description="Disordered" evidence="8">
    <location>
        <begin position="592"/>
        <end position="645"/>
    </location>
</feature>
<feature type="region of interest" description="Disordered" evidence="8">
    <location>
        <begin position="461"/>
        <end position="547"/>
    </location>
</feature>
<dbReference type="SMART" id="SM00415">
    <property type="entry name" value="HSF"/>
    <property type="match status" value="1"/>
</dbReference>
<feature type="compositionally biased region" description="Polar residues" evidence="8">
    <location>
        <begin position="81"/>
        <end position="98"/>
    </location>
</feature>
<evidence type="ECO:0000256" key="8">
    <source>
        <dbReference type="SAM" id="MobiDB-lite"/>
    </source>
</evidence>
<evidence type="ECO:0000256" key="7">
    <source>
        <dbReference type="RuleBase" id="RU004020"/>
    </source>
</evidence>
<feature type="compositionally biased region" description="Low complexity" evidence="8">
    <location>
        <begin position="461"/>
        <end position="473"/>
    </location>
</feature>
<evidence type="ECO:0000256" key="3">
    <source>
        <dbReference type="ARBA" id="ARBA00023015"/>
    </source>
</evidence>
<dbReference type="InterPro" id="IPR000232">
    <property type="entry name" value="HSF_DNA-bd"/>
</dbReference>
<gene>
    <name evidence="10" type="ORF">CcCBS67573_g00883</name>
</gene>
<keyword evidence="4" id="KW-0238">DNA-binding</keyword>
<dbReference type="PROSITE" id="PS00434">
    <property type="entry name" value="HSF_DOMAIN"/>
    <property type="match status" value="1"/>
</dbReference>
<dbReference type="Pfam" id="PF00447">
    <property type="entry name" value="HSF_DNA-bind"/>
    <property type="match status" value="1"/>
</dbReference>
<dbReference type="FunFam" id="1.10.10.10:FF:000027">
    <property type="entry name" value="Heat shock transcription factor 1"/>
    <property type="match status" value="1"/>
</dbReference>
<organism evidence="10 11">
    <name type="scientific">Chytriomyces confervae</name>
    <dbReference type="NCBI Taxonomy" id="246404"/>
    <lineage>
        <taxon>Eukaryota</taxon>
        <taxon>Fungi</taxon>
        <taxon>Fungi incertae sedis</taxon>
        <taxon>Chytridiomycota</taxon>
        <taxon>Chytridiomycota incertae sedis</taxon>
        <taxon>Chytridiomycetes</taxon>
        <taxon>Chytridiales</taxon>
        <taxon>Chytriomycetaceae</taxon>
        <taxon>Chytriomyces</taxon>
    </lineage>
</organism>
<feature type="compositionally biased region" description="Polar residues" evidence="8">
    <location>
        <begin position="474"/>
        <end position="488"/>
    </location>
</feature>
<dbReference type="SUPFAM" id="SSF46785">
    <property type="entry name" value="Winged helix' DNA-binding domain"/>
    <property type="match status" value="1"/>
</dbReference>
<dbReference type="GO" id="GO:0043565">
    <property type="term" value="F:sequence-specific DNA binding"/>
    <property type="evidence" value="ECO:0007669"/>
    <property type="project" value="InterPro"/>
</dbReference>
<sequence>MQSDSNSGSHMLLLHDDIHFQGHGASSSSSNGSGSGQNAYHGHGGLVIDHSASDPGPLYTADPNNYYYYADPQTFNANVNSIGSFSSMGQPHHSTLPTQQQQPQQQPNSTKTSGAQTKRPIRPAPNMGSSSTASGSNTGSSSIAVSAPSAASSHVRTLPASITKNASASSGTVGGPTYTNAVANQSAFINKLYTMLEEADQSLISWDQTGTFFIVKNTTDFSKAVLPLYFKHNNFASFVRQLNMYGFHKINDSFFKLNNVCSEVWEFKHHDFRRGEFHLLSNIKRKAPKSTAAGGSSTTKNPSTNTTSNSSTRGSNYNNIGTTSNSNSAGINPSGSVSSSPMCLLTPSLPGGGSMMNTKMESYADLGMLQTGASFMGTASVASDERVDELTGRVYELESKVITHVVALLANMATRLPDGIGHEEIELQLAKLAQVTLDATVYPTTSSGTSSASSAMYVAPAQQHYHQQQPQKQSTGPTITSSNINNIPARSRTSDKNMTEKRDSSNNNNNNQDAEQETDADADDDIPDDDGCGGGGDSDSIGDTAIDDGDDAFLKQLGPAISVSSATVLGKRRASLGSGQAGGECIANTYKSTESSTAGGKRDTKKTKQLGGTTTVSILTPPIGNPRSASARDGKDGKRHKRSMH</sequence>
<evidence type="ECO:0000256" key="4">
    <source>
        <dbReference type="ARBA" id="ARBA00023125"/>
    </source>
</evidence>
<dbReference type="EMBL" id="QEAP01000013">
    <property type="protein sequence ID" value="TPX77854.1"/>
    <property type="molecule type" value="Genomic_DNA"/>
</dbReference>
<feature type="region of interest" description="Disordered" evidence="8">
    <location>
        <begin position="21"/>
        <end position="48"/>
    </location>
</feature>
<dbReference type="Proteomes" id="UP000320333">
    <property type="component" value="Unassembled WGS sequence"/>
</dbReference>
<evidence type="ECO:0000313" key="11">
    <source>
        <dbReference type="Proteomes" id="UP000320333"/>
    </source>
</evidence>
<feature type="compositionally biased region" description="Low complexity" evidence="8">
    <location>
        <begin position="296"/>
        <end position="319"/>
    </location>
</feature>
<dbReference type="InterPro" id="IPR036388">
    <property type="entry name" value="WH-like_DNA-bd_sf"/>
</dbReference>
<dbReference type="GO" id="GO:0005634">
    <property type="term" value="C:nucleus"/>
    <property type="evidence" value="ECO:0007669"/>
    <property type="project" value="UniProtKB-SubCell"/>
</dbReference>
<keyword evidence="6" id="KW-0539">Nucleus</keyword>
<keyword evidence="11" id="KW-1185">Reference proteome</keyword>
<keyword evidence="3" id="KW-0805">Transcription regulation</keyword>
<comment type="subcellular location">
    <subcellularLocation>
        <location evidence="1">Nucleus</location>
    </subcellularLocation>
</comment>
<proteinExistence type="inferred from homology"/>
<dbReference type="AlphaFoldDB" id="A0A507FNH5"/>
<dbReference type="STRING" id="246404.A0A507FNH5"/>
<dbReference type="Gene3D" id="1.10.10.10">
    <property type="entry name" value="Winged helix-like DNA-binding domain superfamily/Winged helix DNA-binding domain"/>
    <property type="match status" value="1"/>
</dbReference>
<feature type="domain" description="HSF-type DNA-binding" evidence="9">
    <location>
        <begin position="226"/>
        <end position="250"/>
    </location>
</feature>
<name>A0A507FNH5_9FUNG</name>
<feature type="region of interest" description="Disordered" evidence="8">
    <location>
        <begin position="81"/>
        <end position="145"/>
    </location>
</feature>
<protein>
    <recommendedName>
        <fullName evidence="9">HSF-type DNA-binding domain-containing protein</fullName>
    </recommendedName>
</protein>